<dbReference type="HOGENOM" id="CLU_1034677_0_0_1"/>
<proteinExistence type="predicted"/>
<dbReference type="OMA" id="APCTIES"/>
<protein>
    <submittedName>
        <fullName evidence="2">Uncharacterized protein</fullName>
    </submittedName>
</protein>
<dbReference type="VEuPathDB" id="FungiDB:MGG_08371"/>
<dbReference type="RefSeq" id="XP_003715689.1">
    <property type="nucleotide sequence ID" value="XM_003715641.1"/>
</dbReference>
<organism evidence="2 3">
    <name type="scientific">Pyricularia oryzae (strain 70-15 / ATCC MYA-4617 / FGSC 8958)</name>
    <name type="common">Rice blast fungus</name>
    <name type="synonym">Magnaporthe oryzae</name>
    <dbReference type="NCBI Taxonomy" id="242507"/>
    <lineage>
        <taxon>Eukaryota</taxon>
        <taxon>Fungi</taxon>
        <taxon>Dikarya</taxon>
        <taxon>Ascomycota</taxon>
        <taxon>Pezizomycotina</taxon>
        <taxon>Sordariomycetes</taxon>
        <taxon>Sordariomycetidae</taxon>
        <taxon>Magnaporthales</taxon>
        <taxon>Pyriculariaceae</taxon>
        <taxon>Pyricularia</taxon>
    </lineage>
</organism>
<dbReference type="InParanoid" id="G4MWC2"/>
<evidence type="ECO:0000256" key="1">
    <source>
        <dbReference type="SAM" id="MobiDB-lite"/>
    </source>
</evidence>
<sequence>MELQQKDVEHIDIDPDGDVLLVLKAPCTIESTSTSADSSGTSGSRSNDDDTAGSQNNDGDSSDKQDKDDHPSEKKRRDPYGVVYRLALPEDNTDATLLFCKIVHFKSDISTPNLELMEQLAVLCDKYKCHHILRFLGSMWLNEHRRNLQLESSRSRTCQQLGRLFIFAYVADMAQEFNELAWELLLHNTGGINSYNSCVLFLIDHPLVPKKVITYLDKRRTQIAREYFDAMYGPFNRKEWPHAGTGCDHGEHKLQGYIRLMNDKKWFES</sequence>
<dbReference type="Proteomes" id="UP000009058">
    <property type="component" value="Chromosome 2"/>
</dbReference>
<dbReference type="KEGG" id="mgr:MGG_08371"/>
<dbReference type="GeneID" id="2678665"/>
<evidence type="ECO:0000313" key="2">
    <source>
        <dbReference type="EMBL" id="EHA55882.1"/>
    </source>
</evidence>
<keyword evidence="3" id="KW-1185">Reference proteome</keyword>
<dbReference type="OrthoDB" id="5238360at2759"/>
<evidence type="ECO:0000313" key="3">
    <source>
        <dbReference type="Proteomes" id="UP000009058"/>
    </source>
</evidence>
<feature type="compositionally biased region" description="Basic and acidic residues" evidence="1">
    <location>
        <begin position="61"/>
        <end position="76"/>
    </location>
</feature>
<dbReference type="eggNOG" id="ENOG502RW2X">
    <property type="taxonomic scope" value="Eukaryota"/>
</dbReference>
<feature type="compositionally biased region" description="Low complexity" evidence="1">
    <location>
        <begin position="31"/>
        <end position="45"/>
    </location>
</feature>
<dbReference type="EMBL" id="CM001232">
    <property type="protein sequence ID" value="EHA55882.1"/>
    <property type="molecule type" value="Genomic_DNA"/>
</dbReference>
<accession>G4MWC2</accession>
<feature type="region of interest" description="Disordered" evidence="1">
    <location>
        <begin position="31"/>
        <end position="76"/>
    </location>
</feature>
<reference evidence="2 3" key="1">
    <citation type="journal article" date="2005" name="Nature">
        <title>The genome sequence of the rice blast fungus Magnaporthe grisea.</title>
        <authorList>
            <person name="Dean R.A."/>
            <person name="Talbot N.J."/>
            <person name="Ebbole D.J."/>
            <person name="Farman M.L."/>
            <person name="Mitchell T.K."/>
            <person name="Orbach M.J."/>
            <person name="Thon M."/>
            <person name="Kulkarni R."/>
            <person name="Xu J.R."/>
            <person name="Pan H."/>
            <person name="Read N.D."/>
            <person name="Lee Y.H."/>
            <person name="Carbone I."/>
            <person name="Brown D."/>
            <person name="Oh Y.Y."/>
            <person name="Donofrio N."/>
            <person name="Jeong J.S."/>
            <person name="Soanes D.M."/>
            <person name="Djonovic S."/>
            <person name="Kolomiets E."/>
            <person name="Rehmeyer C."/>
            <person name="Li W."/>
            <person name="Harding M."/>
            <person name="Kim S."/>
            <person name="Lebrun M.H."/>
            <person name="Bohnert H."/>
            <person name="Coughlan S."/>
            <person name="Butler J."/>
            <person name="Calvo S."/>
            <person name="Ma L.J."/>
            <person name="Nicol R."/>
            <person name="Purcell S."/>
            <person name="Nusbaum C."/>
            <person name="Galagan J.E."/>
            <person name="Birren B.W."/>
        </authorList>
    </citation>
    <scope>NUCLEOTIDE SEQUENCE [LARGE SCALE GENOMIC DNA]</scope>
    <source>
        <strain evidence="3">70-15 / ATCC MYA-4617 / FGSC 8958</strain>
    </source>
</reference>
<name>G4MWC2_PYRO7</name>
<gene>
    <name evidence="2" type="ORF">MGG_08371</name>
</gene>
<reference key="2">
    <citation type="submission" date="2011-05" db="EMBL/GenBank/DDBJ databases">
        <title>The Genome Sequence of Magnaporthe oryzae 70-15.</title>
        <authorList>
            <consortium name="The Broad Institute Genome Sequencing Platform"/>
            <person name="Ma L.-J."/>
            <person name="Dead R."/>
            <person name="Young S.K."/>
            <person name="Zeng Q."/>
            <person name="Gargeya S."/>
            <person name="Fitzgerald M."/>
            <person name="Haas B."/>
            <person name="Abouelleil A."/>
            <person name="Alvarado L."/>
            <person name="Arachchi H.M."/>
            <person name="Berlin A."/>
            <person name="Brown A."/>
            <person name="Chapman S.B."/>
            <person name="Chen Z."/>
            <person name="Dunbar C."/>
            <person name="Freedman E."/>
            <person name="Gearin G."/>
            <person name="Gellesch M."/>
            <person name="Goldberg J."/>
            <person name="Griggs A."/>
            <person name="Gujja S."/>
            <person name="Heiman D."/>
            <person name="Howarth C."/>
            <person name="Larson L."/>
            <person name="Lui A."/>
            <person name="MacDonald P.J.P."/>
            <person name="Mehta T."/>
            <person name="Montmayeur A."/>
            <person name="Murphy C."/>
            <person name="Neiman D."/>
            <person name="Pearson M."/>
            <person name="Priest M."/>
            <person name="Roberts A."/>
            <person name="Saif S."/>
            <person name="Shea T."/>
            <person name="Shenoy N."/>
            <person name="Sisk P."/>
            <person name="Stolte C."/>
            <person name="Sykes S."/>
            <person name="Yandava C."/>
            <person name="Wortman J."/>
            <person name="Nusbaum C."/>
            <person name="Birren B."/>
        </authorList>
    </citation>
    <scope>NUCLEOTIDE SEQUENCE</scope>
    <source>
        <strain>70-15</strain>
    </source>
</reference>
<dbReference type="AlphaFoldDB" id="G4MWC2"/>